<dbReference type="Gene3D" id="3.40.50.720">
    <property type="entry name" value="NAD(P)-binding Rossmann-like Domain"/>
    <property type="match status" value="1"/>
</dbReference>
<dbReference type="InterPro" id="IPR013332">
    <property type="entry name" value="KPR_N"/>
</dbReference>
<dbReference type="InterPro" id="IPR013328">
    <property type="entry name" value="6PGD_dom2"/>
</dbReference>
<dbReference type="PANTHER" id="PTHR21708">
    <property type="entry name" value="PROBABLE 2-DEHYDROPANTOATE 2-REDUCTASE"/>
    <property type="match status" value="1"/>
</dbReference>
<dbReference type="GO" id="GO:0015940">
    <property type="term" value="P:pantothenate biosynthetic process"/>
    <property type="evidence" value="ECO:0007669"/>
    <property type="project" value="UniProtKB-UniPathway"/>
</dbReference>
<dbReference type="PANTHER" id="PTHR21708:SF45">
    <property type="entry name" value="2-DEHYDROPANTOATE 2-REDUCTASE"/>
    <property type="match status" value="1"/>
</dbReference>
<dbReference type="SUPFAM" id="SSF51735">
    <property type="entry name" value="NAD(P)-binding Rossmann-fold domains"/>
    <property type="match status" value="1"/>
</dbReference>
<proteinExistence type="predicted"/>
<dbReference type="GO" id="GO:0008677">
    <property type="term" value="F:2-dehydropantoate 2-reductase activity"/>
    <property type="evidence" value="ECO:0007669"/>
    <property type="project" value="UniProtKB-EC"/>
</dbReference>
<reference evidence="9 10" key="1">
    <citation type="submission" date="2019-11" db="EMBL/GenBank/DDBJ databases">
        <title>Genome analysis of Rhizobacterium cereale a novel genus and species isolated from maize roots in North Spain.</title>
        <authorList>
            <person name="Menendez E."/>
            <person name="Flores-Felix J.D."/>
            <person name="Ramirez-Bahena M.-H."/>
            <person name="Igual J.M."/>
            <person name="Garcia-Fraile P."/>
            <person name="Peix A."/>
            <person name="Velazquez E."/>
        </authorList>
    </citation>
    <scope>NUCLEOTIDE SEQUENCE [LARGE SCALE GENOMIC DNA]</scope>
    <source>
        <strain evidence="9 10">RZME27</strain>
    </source>
</reference>
<dbReference type="EMBL" id="WIXI01000028">
    <property type="protein sequence ID" value="MQY45253.1"/>
    <property type="molecule type" value="Genomic_DNA"/>
</dbReference>
<evidence type="ECO:0000256" key="5">
    <source>
        <dbReference type="ARBA" id="ARBA00032024"/>
    </source>
</evidence>
<comment type="catalytic activity">
    <reaction evidence="6">
        <text>(R)-pantoate + NADP(+) = 2-dehydropantoate + NADPH + H(+)</text>
        <dbReference type="Rhea" id="RHEA:16233"/>
        <dbReference type="ChEBI" id="CHEBI:11561"/>
        <dbReference type="ChEBI" id="CHEBI:15378"/>
        <dbReference type="ChEBI" id="CHEBI:15980"/>
        <dbReference type="ChEBI" id="CHEBI:57783"/>
        <dbReference type="ChEBI" id="CHEBI:58349"/>
        <dbReference type="EC" id="1.1.1.169"/>
    </reaction>
</comment>
<evidence type="ECO:0000259" key="7">
    <source>
        <dbReference type="Pfam" id="PF02558"/>
    </source>
</evidence>
<keyword evidence="10" id="KW-1185">Reference proteome</keyword>
<dbReference type="InterPro" id="IPR013752">
    <property type="entry name" value="KPA_reductase"/>
</dbReference>
<organism evidence="9 10">
    <name type="scientific">Endobacterium cereale</name>
    <dbReference type="NCBI Taxonomy" id="2663029"/>
    <lineage>
        <taxon>Bacteria</taxon>
        <taxon>Pseudomonadati</taxon>
        <taxon>Pseudomonadota</taxon>
        <taxon>Alphaproteobacteria</taxon>
        <taxon>Hyphomicrobiales</taxon>
        <taxon>Rhizobiaceae</taxon>
        <taxon>Endobacterium</taxon>
    </lineage>
</organism>
<dbReference type="Pfam" id="PF08546">
    <property type="entry name" value="ApbA_C"/>
    <property type="match status" value="1"/>
</dbReference>
<protein>
    <recommendedName>
        <fullName evidence="3">2-dehydropantoate 2-reductase</fullName>
        <ecNumber evidence="2">1.1.1.169</ecNumber>
    </recommendedName>
    <alternativeName>
        <fullName evidence="5">Ketopantoate reductase</fullName>
    </alternativeName>
</protein>
<dbReference type="NCBIfam" id="NF005089">
    <property type="entry name" value="PRK06522.1-4"/>
    <property type="match status" value="1"/>
</dbReference>
<sequence>MTGLKNICIYGAGALGGTLAARLVEGLGDKVTVSVIARGAHLQKIRENGLEVRVAGEEKPVIVAVNATDDPTTLPKQDLVFTGLKGHQVPAAADGIAHLVKDDTRVVMVLNGIPWWYFHRDEKSGHADHRLAELDPGDRLWNAIGPQRVIGCVAYQGAEVVEPGVIQLPARGRFILGEPSGEMTSDLSAISDLLTEANVTIVQTPDIRGEIWSKLMGNASFNPISALTRALSDRIVTDPALLALKSRVMREVHAVASALGSPPPQTVEERLMEAMKIGPHPTSMLQDFLAQKPLEYVPLVEMVVRLAQMTDTPVPALETLLALIGELDRQNRGITA</sequence>
<gene>
    <name evidence="9" type="ORF">GAO09_04125</name>
</gene>
<evidence type="ECO:0000313" key="10">
    <source>
        <dbReference type="Proteomes" id="UP000435138"/>
    </source>
</evidence>
<evidence type="ECO:0000256" key="1">
    <source>
        <dbReference type="ARBA" id="ARBA00004994"/>
    </source>
</evidence>
<evidence type="ECO:0000259" key="8">
    <source>
        <dbReference type="Pfam" id="PF08546"/>
    </source>
</evidence>
<dbReference type="FunFam" id="1.10.1040.10:FF:000017">
    <property type="entry name" value="2-dehydropantoate 2-reductase"/>
    <property type="match status" value="1"/>
</dbReference>
<comment type="caution">
    <text evidence="9">The sequence shown here is derived from an EMBL/GenBank/DDBJ whole genome shotgun (WGS) entry which is preliminary data.</text>
</comment>
<name>A0A6A8A333_9HYPH</name>
<evidence type="ECO:0000256" key="3">
    <source>
        <dbReference type="ARBA" id="ARBA00019465"/>
    </source>
</evidence>
<dbReference type="Gene3D" id="1.10.1040.10">
    <property type="entry name" value="N-(1-d-carboxylethyl)-l-norvaline Dehydrogenase, domain 2"/>
    <property type="match status" value="1"/>
</dbReference>
<dbReference type="Pfam" id="PF02558">
    <property type="entry name" value="ApbA"/>
    <property type="match status" value="1"/>
</dbReference>
<dbReference type="AlphaFoldDB" id="A0A6A8A333"/>
<dbReference type="UniPathway" id="UPA00028">
    <property type="reaction ID" value="UER00004"/>
</dbReference>
<dbReference type="InterPro" id="IPR008927">
    <property type="entry name" value="6-PGluconate_DH-like_C_sf"/>
</dbReference>
<comment type="pathway">
    <text evidence="1">Cofactor biosynthesis; (R)-pantothenate biosynthesis; (R)-pantoate from 3-methyl-2-oxobutanoate: step 2/2.</text>
</comment>
<evidence type="ECO:0000256" key="2">
    <source>
        <dbReference type="ARBA" id="ARBA00013014"/>
    </source>
</evidence>
<evidence type="ECO:0000256" key="4">
    <source>
        <dbReference type="ARBA" id="ARBA00022655"/>
    </source>
</evidence>
<evidence type="ECO:0000313" key="9">
    <source>
        <dbReference type="EMBL" id="MQY45253.1"/>
    </source>
</evidence>
<feature type="domain" description="Ketopantoate reductase N-terminal" evidence="7">
    <location>
        <begin position="7"/>
        <end position="179"/>
    </location>
</feature>
<dbReference type="Proteomes" id="UP000435138">
    <property type="component" value="Unassembled WGS sequence"/>
</dbReference>
<accession>A0A6A8A333</accession>
<keyword evidence="4" id="KW-0566">Pantothenate biosynthesis</keyword>
<dbReference type="SUPFAM" id="SSF48179">
    <property type="entry name" value="6-phosphogluconate dehydrogenase C-terminal domain-like"/>
    <property type="match status" value="1"/>
</dbReference>
<dbReference type="InterPro" id="IPR036291">
    <property type="entry name" value="NAD(P)-bd_dom_sf"/>
</dbReference>
<feature type="domain" description="Ketopantoate reductase C-terminal" evidence="8">
    <location>
        <begin position="206"/>
        <end position="326"/>
    </location>
</feature>
<dbReference type="RefSeq" id="WP_153352804.1">
    <property type="nucleotide sequence ID" value="NZ_JAYKOO010000005.1"/>
</dbReference>
<dbReference type="InterPro" id="IPR051402">
    <property type="entry name" value="KPR-Related"/>
</dbReference>
<dbReference type="EC" id="1.1.1.169" evidence="2"/>
<evidence type="ECO:0000256" key="6">
    <source>
        <dbReference type="ARBA" id="ARBA00048793"/>
    </source>
</evidence>
<dbReference type="GO" id="GO:0005737">
    <property type="term" value="C:cytoplasm"/>
    <property type="evidence" value="ECO:0007669"/>
    <property type="project" value="TreeGrafter"/>
</dbReference>
<keyword evidence="9" id="KW-0560">Oxidoreductase</keyword>